<dbReference type="InterPro" id="IPR053341">
    <property type="entry name" value="Oxidative_stress_globin-like"/>
</dbReference>
<dbReference type="InterPro" id="IPR009050">
    <property type="entry name" value="Globin-like_sf"/>
</dbReference>
<keyword evidence="3" id="KW-1185">Reference proteome</keyword>
<evidence type="ECO:0000313" key="2">
    <source>
        <dbReference type="EMBL" id="KRY20098.1"/>
    </source>
</evidence>
<protein>
    <recommendedName>
        <fullName evidence="4">Globin family profile domain-containing protein</fullName>
    </recommendedName>
</protein>
<dbReference type="InterPro" id="IPR044399">
    <property type="entry name" value="Mb-like_M"/>
</dbReference>
<name>A0A0V1A5P0_9BILA</name>
<evidence type="ECO:0000256" key="1">
    <source>
        <dbReference type="SAM" id="MobiDB-lite"/>
    </source>
</evidence>
<evidence type="ECO:0008006" key="4">
    <source>
        <dbReference type="Google" id="ProtNLM"/>
    </source>
</evidence>
<accession>A0A0V1A5P0</accession>
<dbReference type="PANTHER" id="PTHR47768:SF1">
    <property type="entry name" value="GLOBIN FAMILY PROFILE DOMAIN-CONTAINING PROTEIN"/>
    <property type="match status" value="1"/>
</dbReference>
<feature type="compositionally biased region" description="Basic and acidic residues" evidence="1">
    <location>
        <begin position="344"/>
        <end position="358"/>
    </location>
</feature>
<gene>
    <name evidence="2" type="ORF">T12_11470</name>
</gene>
<reference evidence="2 3" key="1">
    <citation type="submission" date="2015-01" db="EMBL/GenBank/DDBJ databases">
        <title>Evolution of Trichinella species and genotypes.</title>
        <authorList>
            <person name="Korhonen P.K."/>
            <person name="Edoardo P."/>
            <person name="Giuseppe L.R."/>
            <person name="Gasser R.B."/>
        </authorList>
    </citation>
    <scope>NUCLEOTIDE SEQUENCE [LARGE SCALE GENOMIC DNA]</scope>
    <source>
        <strain evidence="2">ISS2496</strain>
    </source>
</reference>
<dbReference type="OrthoDB" id="5912584at2759"/>
<comment type="caution">
    <text evidence="2">The sequence shown here is derived from an EMBL/GenBank/DDBJ whole genome shotgun (WGS) entry which is preliminary data.</text>
</comment>
<dbReference type="STRING" id="990121.A0A0V1A5P0"/>
<dbReference type="GO" id="GO:0019825">
    <property type="term" value="F:oxygen binding"/>
    <property type="evidence" value="ECO:0007669"/>
    <property type="project" value="InterPro"/>
</dbReference>
<dbReference type="GO" id="GO:0020037">
    <property type="term" value="F:heme binding"/>
    <property type="evidence" value="ECO:0007669"/>
    <property type="project" value="InterPro"/>
</dbReference>
<dbReference type="CDD" id="cd01040">
    <property type="entry name" value="Mb-like"/>
    <property type="match status" value="1"/>
</dbReference>
<feature type="region of interest" description="Disordered" evidence="1">
    <location>
        <begin position="326"/>
        <end position="358"/>
    </location>
</feature>
<dbReference type="Gene3D" id="1.10.490.10">
    <property type="entry name" value="Globins"/>
    <property type="match status" value="1"/>
</dbReference>
<dbReference type="InterPro" id="IPR012292">
    <property type="entry name" value="Globin/Proto"/>
</dbReference>
<dbReference type="AlphaFoldDB" id="A0A0V1A5P0"/>
<feature type="compositionally biased region" description="Basic residues" evidence="1">
    <location>
        <begin position="330"/>
        <end position="343"/>
    </location>
</feature>
<proteinExistence type="predicted"/>
<sequence>MNRINLVFMYGNKLILDSQQNLNFNHCKVFVFANNFLIVRSPVPTGSRWVEILGCRAWAAAWESGFDFAVIPESPSPVCTELTCGDEFGCQSVVSCIAEVKQTLFIKMGNRQPSNGRPAVPVETDVVVDTILPDDLQLLADPNTKRLLQMTWPADFADLYELGLEICQELFKQMAPALVSRHRLSMDDVVTAEEQSLGVRLRTEALRFVQVLHLALINCDDLRNLKNHLNKIGKIYLLRGLDGSHPQLFKYSVVRTMEKRLRNKFDLDDASKQKVLKAWETIADFICMQWSYKEKPCDRRNKACKQEISSAKLGKSKPTEWTVQESFINKRLKRQPKLKSVKNKKNEDTKNKTEQNNS</sequence>
<dbReference type="PANTHER" id="PTHR47768">
    <property type="entry name" value="GLOBIN RELATED-RELATED"/>
    <property type="match status" value="1"/>
</dbReference>
<evidence type="ECO:0000313" key="3">
    <source>
        <dbReference type="Proteomes" id="UP000054783"/>
    </source>
</evidence>
<dbReference type="EMBL" id="JYDQ01000028">
    <property type="protein sequence ID" value="KRY20098.1"/>
    <property type="molecule type" value="Genomic_DNA"/>
</dbReference>
<dbReference type="Proteomes" id="UP000054783">
    <property type="component" value="Unassembled WGS sequence"/>
</dbReference>
<dbReference type="SUPFAM" id="SSF46458">
    <property type="entry name" value="Globin-like"/>
    <property type="match status" value="1"/>
</dbReference>
<organism evidence="2 3">
    <name type="scientific">Trichinella patagoniensis</name>
    <dbReference type="NCBI Taxonomy" id="990121"/>
    <lineage>
        <taxon>Eukaryota</taxon>
        <taxon>Metazoa</taxon>
        <taxon>Ecdysozoa</taxon>
        <taxon>Nematoda</taxon>
        <taxon>Enoplea</taxon>
        <taxon>Dorylaimia</taxon>
        <taxon>Trichinellida</taxon>
        <taxon>Trichinellidae</taxon>
        <taxon>Trichinella</taxon>
    </lineage>
</organism>